<dbReference type="Gene3D" id="2.60.120.650">
    <property type="entry name" value="Cupin"/>
    <property type="match status" value="1"/>
</dbReference>
<evidence type="ECO:0000259" key="1">
    <source>
        <dbReference type="PROSITE" id="PS51184"/>
    </source>
</evidence>
<dbReference type="PANTHER" id="PTHR12461">
    <property type="entry name" value="HYPOXIA-INDUCIBLE FACTOR 1 ALPHA INHIBITOR-RELATED"/>
    <property type="match status" value="1"/>
</dbReference>
<keyword evidence="3" id="KW-1185">Reference proteome</keyword>
<protein>
    <recommendedName>
        <fullName evidence="1">JmjC domain-containing protein</fullName>
    </recommendedName>
</protein>
<reference evidence="2 3" key="1">
    <citation type="journal article" date="2019" name="ACS Chem. Biol.">
        <title>Identification and Mobilization of a Cryptic Antibiotic Biosynthesis Gene Locus from a Human-Pathogenic Nocardia Isolate.</title>
        <authorList>
            <person name="Herisse M."/>
            <person name="Ishida K."/>
            <person name="Porter J.L."/>
            <person name="Howden B."/>
            <person name="Hertweck C."/>
            <person name="Stinear T.P."/>
            <person name="Pidot S.J."/>
        </authorList>
    </citation>
    <scope>NUCLEOTIDE SEQUENCE [LARGE SCALE GENOMIC DNA]</scope>
    <source>
        <strain evidence="2 3">AUSMDU00012717</strain>
    </source>
</reference>
<dbReference type="EMBL" id="CP046172">
    <property type="protein sequence ID" value="QIS09366.1"/>
    <property type="molecule type" value="Genomic_DNA"/>
</dbReference>
<dbReference type="Proteomes" id="UP000503540">
    <property type="component" value="Chromosome"/>
</dbReference>
<dbReference type="KEGG" id="nah:F5544_07295"/>
<proteinExistence type="predicted"/>
<dbReference type="SUPFAM" id="SSF51197">
    <property type="entry name" value="Clavaminate synthase-like"/>
    <property type="match status" value="1"/>
</dbReference>
<evidence type="ECO:0000313" key="2">
    <source>
        <dbReference type="EMBL" id="QIS09366.1"/>
    </source>
</evidence>
<dbReference type="AlphaFoldDB" id="A0A6G9Y8I3"/>
<dbReference type="InterPro" id="IPR041667">
    <property type="entry name" value="Cupin_8"/>
</dbReference>
<organism evidence="2 3">
    <name type="scientific">Nocardia arthritidis</name>
    <dbReference type="NCBI Taxonomy" id="228602"/>
    <lineage>
        <taxon>Bacteria</taxon>
        <taxon>Bacillati</taxon>
        <taxon>Actinomycetota</taxon>
        <taxon>Actinomycetes</taxon>
        <taxon>Mycobacteriales</taxon>
        <taxon>Nocardiaceae</taxon>
        <taxon>Nocardia</taxon>
    </lineage>
</organism>
<name>A0A6G9Y8I3_9NOCA</name>
<feature type="domain" description="JmjC" evidence="1">
    <location>
        <begin position="129"/>
        <end position="277"/>
    </location>
</feature>
<accession>A0A6G9Y8I3</accession>
<dbReference type="Pfam" id="PF13621">
    <property type="entry name" value="Cupin_8"/>
    <property type="match status" value="1"/>
</dbReference>
<dbReference type="PANTHER" id="PTHR12461:SF105">
    <property type="entry name" value="HYPOXIA-INDUCIBLE FACTOR 1-ALPHA INHIBITOR"/>
    <property type="match status" value="1"/>
</dbReference>
<sequence length="318" mass="36553">MVSEDNILRRHDQASIDLVENGFREGPFADAIRTAPTLATRTGLTKAEFDREYREQLRPVVLKGFVSHWTSVQTWSFEHLLALAGDAEVTMDSVRGTPTRRVTFAEFVNLMKVNEVPDAEPLHLQEWYYQTNAPQLVPELPELEIAQYDFRRNLYGDKASVNHQLWVGQHGGITRMHQDSYSVDVMHAQIVGTKRWHVMGPHARLTRDANGEPDWAALVADPHTELHIFDLEPGDVLYLPANWYHRIELLTDSIGLGRKCLDEKNLQMHVRQRMNELLALLLNYDEVAQTHPELVPILMLRSRALAKQMDLDLSRLRP</sequence>
<evidence type="ECO:0000313" key="3">
    <source>
        <dbReference type="Proteomes" id="UP000503540"/>
    </source>
</evidence>
<gene>
    <name evidence="2" type="ORF">F5544_07295</name>
</gene>
<dbReference type="PROSITE" id="PS51184">
    <property type="entry name" value="JMJC"/>
    <property type="match status" value="1"/>
</dbReference>
<dbReference type="RefSeq" id="WP_167472483.1">
    <property type="nucleotide sequence ID" value="NZ_CP046172.1"/>
</dbReference>
<dbReference type="InterPro" id="IPR003347">
    <property type="entry name" value="JmjC_dom"/>
</dbReference>